<dbReference type="GO" id="GO:0051607">
    <property type="term" value="P:defense response to virus"/>
    <property type="evidence" value="ECO:0007669"/>
    <property type="project" value="UniProtKB-KW"/>
</dbReference>
<dbReference type="GO" id="GO:0000166">
    <property type="term" value="F:nucleotide binding"/>
    <property type="evidence" value="ECO:0007669"/>
    <property type="project" value="UniProtKB-KW"/>
</dbReference>
<gene>
    <name evidence="4" type="ORF">MINT15_34990</name>
</gene>
<dbReference type="Proteomes" id="UP000030848">
    <property type="component" value="Unassembled WGS sequence"/>
</dbReference>
<evidence type="ECO:0000313" key="5">
    <source>
        <dbReference type="Proteomes" id="UP000030848"/>
    </source>
</evidence>
<evidence type="ECO:0000256" key="1">
    <source>
        <dbReference type="ARBA" id="ARBA00022741"/>
    </source>
</evidence>
<dbReference type="InterPro" id="IPR054767">
    <property type="entry name" value="Cas10-Cmr2_palm2"/>
</dbReference>
<dbReference type="EMBL" id="JRZE01000006">
    <property type="protein sequence ID" value="KHF43297.1"/>
    <property type="molecule type" value="Genomic_DNA"/>
</dbReference>
<evidence type="ECO:0000313" key="4">
    <source>
        <dbReference type="EMBL" id="KHF43297.1"/>
    </source>
</evidence>
<evidence type="ECO:0000259" key="3">
    <source>
        <dbReference type="Pfam" id="PF22335"/>
    </source>
</evidence>
<name>A0A837D6M2_9PSEU</name>
<reference evidence="4 5" key="1">
    <citation type="submission" date="2014-10" db="EMBL/GenBank/DDBJ databases">
        <title>Genome sequence of Micropolyspora internatus JCM3315.</title>
        <authorList>
            <person name="Shin S.-K."/>
            <person name="Yi H."/>
        </authorList>
    </citation>
    <scope>NUCLEOTIDE SEQUENCE [LARGE SCALE GENOMIC DNA]</scope>
    <source>
        <strain evidence="4 5">JCM 3315</strain>
    </source>
</reference>
<keyword evidence="2" id="KW-0051">Antiviral defense</keyword>
<dbReference type="OrthoDB" id="3715807at2"/>
<sequence length="467" mass="51974">MTIFLDVAVVQIQSWLARTPHLRGRRGASRMIREATMAEAVDEMLTKFTDKARRNTAYGDIDGVIALEILRDDAVDEVERHVMRHLRKRLPAAPLRSTRWEGQDSLDAHAADEPLITHDWPAPVPEWPASKPCDWCRSWPASREATVGAGDDRKQVQLCEDCGKRHRYAGFTTSTTATLKPGVERDLLERWHKEHNSKPTLPDKFPDLALLGKENDNTHLATVYADGNAVGKLNKELRDLRRNGIGANFDLPQAISNATWSALLAAIEEMSAGTDEMMPVIAHLVGGDDVLVSIPAHEAWWFTRTLQITFQDALAAELADAGLADLPVPTVSAAIVFHHKFSPLPAAVDLAGELLAHAKKQHRGQRASLAWQDITHDGPYPLHHQQTDQRQAPSLEDLMDAWADLDSLAELGASTRANLAVLARHTDPERVKAHAERLGLWDSVQRFLDGPIPLEDALGMVRWWRTE</sequence>
<dbReference type="RefSeq" id="WP_037312336.1">
    <property type="nucleotide sequence ID" value="NZ_FOWS01000001.1"/>
</dbReference>
<comment type="caution">
    <text evidence="4">The sequence shown here is derived from an EMBL/GenBank/DDBJ whole genome shotgun (WGS) entry which is preliminary data.</text>
</comment>
<organism evidence="4 5">
    <name type="scientific">Saccharomonospora viridis</name>
    <dbReference type="NCBI Taxonomy" id="1852"/>
    <lineage>
        <taxon>Bacteria</taxon>
        <taxon>Bacillati</taxon>
        <taxon>Actinomycetota</taxon>
        <taxon>Actinomycetes</taxon>
        <taxon>Pseudonocardiales</taxon>
        <taxon>Pseudonocardiaceae</taxon>
        <taxon>Saccharomonospora</taxon>
    </lineage>
</organism>
<evidence type="ECO:0000256" key="2">
    <source>
        <dbReference type="ARBA" id="ARBA00023118"/>
    </source>
</evidence>
<dbReference type="Gene3D" id="3.30.70.270">
    <property type="match status" value="1"/>
</dbReference>
<protein>
    <recommendedName>
        <fullName evidence="3">Cas10/Cmr2 second palm domain-containing protein</fullName>
    </recommendedName>
</protein>
<proteinExistence type="predicted"/>
<keyword evidence="1" id="KW-0547">Nucleotide-binding</keyword>
<dbReference type="AlphaFoldDB" id="A0A837D6M2"/>
<feature type="domain" description="Cas10/Cmr2 second palm" evidence="3">
    <location>
        <begin position="220"/>
        <end position="363"/>
    </location>
</feature>
<dbReference type="Pfam" id="PF22335">
    <property type="entry name" value="Cas10-Cmr2_palm2"/>
    <property type="match status" value="1"/>
</dbReference>
<accession>A0A837D6M2</accession>
<dbReference type="InterPro" id="IPR043128">
    <property type="entry name" value="Rev_trsase/Diguanyl_cyclase"/>
</dbReference>